<dbReference type="PROSITE" id="PS50878">
    <property type="entry name" value="RT_POL"/>
    <property type="match status" value="1"/>
</dbReference>
<dbReference type="SUPFAM" id="SSF56672">
    <property type="entry name" value="DNA/RNA polymerases"/>
    <property type="match status" value="1"/>
</dbReference>
<dbReference type="PANTHER" id="PTHR34047:SF8">
    <property type="entry name" value="PROTEIN YKFC"/>
    <property type="match status" value="1"/>
</dbReference>
<reference evidence="2" key="2">
    <citation type="journal article" date="2021" name="J Anim Sci Technol">
        <title>Complete genome sequence of Paenibacillus konkukensis sp. nov. SK3146 as a potential probiotic strain.</title>
        <authorList>
            <person name="Jung H.I."/>
            <person name="Park S."/>
            <person name="Niu K.M."/>
            <person name="Lee S.W."/>
            <person name="Kothari D."/>
            <person name="Yi K.J."/>
            <person name="Kim S.K."/>
        </authorList>
    </citation>
    <scope>NUCLEOTIDE SEQUENCE</scope>
    <source>
        <strain evidence="2">SK3146</strain>
    </source>
</reference>
<dbReference type="CDD" id="cd01651">
    <property type="entry name" value="RT_G2_intron"/>
    <property type="match status" value="1"/>
</dbReference>
<name>A0ABY4RVQ1_9BACL</name>
<dbReference type="InterPro" id="IPR000477">
    <property type="entry name" value="RT_dom"/>
</dbReference>
<dbReference type="InterPro" id="IPR043502">
    <property type="entry name" value="DNA/RNA_pol_sf"/>
</dbReference>
<dbReference type="Proteomes" id="UP001057134">
    <property type="component" value="Chromosome"/>
</dbReference>
<organism evidence="2 3">
    <name type="scientific">Paenibacillus konkukensis</name>
    <dbReference type="NCBI Taxonomy" id="2020716"/>
    <lineage>
        <taxon>Bacteria</taxon>
        <taxon>Bacillati</taxon>
        <taxon>Bacillota</taxon>
        <taxon>Bacilli</taxon>
        <taxon>Bacillales</taxon>
        <taxon>Paenibacillaceae</taxon>
        <taxon>Paenibacillus</taxon>
    </lineage>
</organism>
<protein>
    <submittedName>
        <fullName evidence="2">Group II intron-encoded protein LtrA</fullName>
    </submittedName>
</protein>
<evidence type="ECO:0000259" key="1">
    <source>
        <dbReference type="PROSITE" id="PS50878"/>
    </source>
</evidence>
<reference evidence="2" key="1">
    <citation type="submission" date="2018-02" db="EMBL/GenBank/DDBJ databases">
        <authorList>
            <person name="Kim S.-K."/>
            <person name="Jung H.-I."/>
            <person name="Lee S.-W."/>
        </authorList>
    </citation>
    <scope>NUCLEOTIDE SEQUENCE</scope>
    <source>
        <strain evidence="2">SK3146</strain>
    </source>
</reference>
<evidence type="ECO:0000313" key="3">
    <source>
        <dbReference type="Proteomes" id="UP001057134"/>
    </source>
</evidence>
<dbReference type="InterPro" id="IPR051083">
    <property type="entry name" value="GrpII_Intron_Splice-Mob/Def"/>
</dbReference>
<keyword evidence="3" id="KW-1185">Reference proteome</keyword>
<dbReference type="Pfam" id="PF08388">
    <property type="entry name" value="GIIM"/>
    <property type="match status" value="1"/>
</dbReference>
<sequence length="512" mass="60172">MIISEMQSKLATWSTENEERKFDRLIRIIADRSWLSEAARITLTSSGARTPGVDGIDKRRMEAMLDLELETLRYELLTGNYCPQPARRVYIPKANGKLRPLGIPCLRDRIVQRAMLMVMEPIWESDFHPVSYGFRPARSVHHAIRTVKMQLQDGNEQTNSTAGRWVIEGDLASYFDTVHHRLLMKAVRKRISDQRFLSLLWKMIKSGCVDHGLFRASSEGVPQGGVISPLLSNIMLHEFDQWMEAKFLSKKVRKDRWAWNFGIQNKRPIAIRENRQWKPAISYCRYADDFVVVVKGTKAHAEVVREACREFLEVKLKLTLNMDKTHITHVNDGFTFLGYRIIRKRGSRGRMRPVSSIPWEKYRRFTEKLVKQLSGNYGMNRMDFVESLNRQLAGWANFYQYTDHTATIFSKVDRTVFWKLGYWLARKYKRGFRSLMREFVRSPEKGKAKIWILQGQNSRGFYGTLALRRLITSRKRWFTWRNPEENPYILRSEKRRTVESYFDEVAFALSNT</sequence>
<proteinExistence type="predicted"/>
<feature type="domain" description="Reverse transcriptase" evidence="1">
    <location>
        <begin position="72"/>
        <end position="341"/>
    </location>
</feature>
<dbReference type="InterPro" id="IPR013597">
    <property type="entry name" value="Mat_intron_G2"/>
</dbReference>
<dbReference type="NCBIfam" id="TIGR04416">
    <property type="entry name" value="group_II_RT_mat"/>
    <property type="match status" value="1"/>
</dbReference>
<dbReference type="PANTHER" id="PTHR34047">
    <property type="entry name" value="NUCLEAR INTRON MATURASE 1, MITOCHONDRIAL-RELATED"/>
    <property type="match status" value="1"/>
</dbReference>
<dbReference type="Pfam" id="PF00078">
    <property type="entry name" value="RVT_1"/>
    <property type="match status" value="1"/>
</dbReference>
<evidence type="ECO:0000313" key="2">
    <source>
        <dbReference type="EMBL" id="UQZ85439.1"/>
    </source>
</evidence>
<dbReference type="InterPro" id="IPR030931">
    <property type="entry name" value="Group_II_RT_mat"/>
</dbReference>
<dbReference type="EMBL" id="CP027059">
    <property type="protein sequence ID" value="UQZ85439.1"/>
    <property type="molecule type" value="Genomic_DNA"/>
</dbReference>
<gene>
    <name evidence="2" type="primary">ltrA_7</name>
    <name evidence="2" type="ORF">SK3146_04728</name>
</gene>
<accession>A0ABY4RVQ1</accession>